<evidence type="ECO:0000313" key="2">
    <source>
        <dbReference type="WBParaSite" id="HPBE_0002389601-mRNA-1"/>
    </source>
</evidence>
<reference evidence="2" key="1">
    <citation type="submission" date="2019-09" db="UniProtKB">
        <authorList>
            <consortium name="WormBaseParasite"/>
        </authorList>
    </citation>
    <scope>IDENTIFICATION</scope>
</reference>
<protein>
    <submittedName>
        <fullName evidence="2">DNA repair protein RecN</fullName>
    </submittedName>
</protein>
<sequence length="102" mass="11471">LTNEIECFQDSTTGKLKIRAVLVRFGDSTAAAIKELTAYDKEGNERGHVEYAIEFGANLSVDYLLLKSQSFDKIMDSCEEVTMLRGDVLDKYEQGQEVLRSN</sequence>
<accession>A0A183GMH6</accession>
<dbReference type="WBParaSite" id="HPBE_0002389601-mRNA-1">
    <property type="protein sequence ID" value="HPBE_0002389601-mRNA-1"/>
    <property type="gene ID" value="HPBE_0002389601"/>
</dbReference>
<proteinExistence type="predicted"/>
<dbReference type="AlphaFoldDB" id="A0A183GMH6"/>
<dbReference type="Proteomes" id="UP000050761">
    <property type="component" value="Unassembled WGS sequence"/>
</dbReference>
<name>A0A183GMH6_HELPZ</name>
<organism evidence="1 2">
    <name type="scientific">Heligmosomoides polygyrus</name>
    <name type="common">Parasitic roundworm</name>
    <dbReference type="NCBI Taxonomy" id="6339"/>
    <lineage>
        <taxon>Eukaryota</taxon>
        <taxon>Metazoa</taxon>
        <taxon>Ecdysozoa</taxon>
        <taxon>Nematoda</taxon>
        <taxon>Chromadorea</taxon>
        <taxon>Rhabditida</taxon>
        <taxon>Rhabditina</taxon>
        <taxon>Rhabditomorpha</taxon>
        <taxon>Strongyloidea</taxon>
        <taxon>Heligmosomidae</taxon>
        <taxon>Heligmosomoides</taxon>
    </lineage>
</organism>
<keyword evidence="1" id="KW-1185">Reference proteome</keyword>
<evidence type="ECO:0000313" key="1">
    <source>
        <dbReference type="Proteomes" id="UP000050761"/>
    </source>
</evidence>